<feature type="domain" description="Integrase catalytic" evidence="1">
    <location>
        <begin position="168"/>
        <end position="292"/>
    </location>
</feature>
<evidence type="ECO:0000259" key="1">
    <source>
        <dbReference type="PROSITE" id="PS50994"/>
    </source>
</evidence>
<dbReference type="PANTHER" id="PTHR37984">
    <property type="entry name" value="PROTEIN CBG26694"/>
    <property type="match status" value="1"/>
</dbReference>
<protein>
    <recommendedName>
        <fullName evidence="1">Integrase catalytic domain-containing protein</fullName>
    </recommendedName>
</protein>
<dbReference type="SUPFAM" id="SSF53098">
    <property type="entry name" value="Ribonuclease H-like"/>
    <property type="match status" value="1"/>
</dbReference>
<reference evidence="2 3" key="1">
    <citation type="submission" date="2018-08" db="EMBL/GenBank/DDBJ databases">
        <title>Genomic investigation of the strawberry pathogen Phytophthora fragariae indicates pathogenicity is determined by transcriptional variation in three key races.</title>
        <authorList>
            <person name="Adams T.M."/>
            <person name="Armitage A.D."/>
            <person name="Sobczyk M.K."/>
            <person name="Bates H.J."/>
            <person name="Dunwell J.M."/>
            <person name="Nellist C.F."/>
            <person name="Harrison R.J."/>
        </authorList>
    </citation>
    <scope>NUCLEOTIDE SEQUENCE [LARGE SCALE GENOMIC DNA]</scope>
    <source>
        <strain evidence="2 3">NOV-27</strain>
    </source>
</reference>
<dbReference type="EMBL" id="QXGB01000270">
    <property type="protein sequence ID" value="KAE9221767.1"/>
    <property type="molecule type" value="Genomic_DNA"/>
</dbReference>
<dbReference type="InterPro" id="IPR050951">
    <property type="entry name" value="Retrovirus_Pol_polyprotein"/>
</dbReference>
<proteinExistence type="predicted"/>
<comment type="caution">
    <text evidence="2">The sequence shown here is derived from an EMBL/GenBank/DDBJ whole genome shotgun (WGS) entry which is preliminary data.</text>
</comment>
<dbReference type="AlphaFoldDB" id="A0A6A3YQQ4"/>
<keyword evidence="3" id="KW-1185">Reference proteome</keyword>
<dbReference type="GO" id="GO:0015074">
    <property type="term" value="P:DNA integration"/>
    <property type="evidence" value="ECO:0007669"/>
    <property type="project" value="InterPro"/>
</dbReference>
<dbReference type="GO" id="GO:0003676">
    <property type="term" value="F:nucleic acid binding"/>
    <property type="evidence" value="ECO:0007669"/>
    <property type="project" value="InterPro"/>
</dbReference>
<dbReference type="Proteomes" id="UP000433483">
    <property type="component" value="Unassembled WGS sequence"/>
</dbReference>
<sequence>MLLGQDMKIHTDHLNLTYSTFNNWQMMRWRLEVEEVGPTLLYVKGEENIVADALSRLGTDGAELGKDQLNEHTQHQLSAAAPTASAAVVPFRFDFRELARVQQQDPALNEHPVCELSGVQLKVEPTSKKIVVPKTTQRGVVEAYHAELMHAGASTNTMAHSKHPTVKYGKLPLTTVTVHPWYEVVIDSISPFGKQQFRGVTIIDTSTRLCELHPAIDASSDEAAYIFDRYWLCRYPRPTRIIYDQGTEFKKEFVELLESYVIAMVPTTTRNPQANGVIERLHRVIGDKMRTQ</sequence>
<dbReference type="InterPro" id="IPR001584">
    <property type="entry name" value="Integrase_cat-core"/>
</dbReference>
<evidence type="ECO:0000313" key="3">
    <source>
        <dbReference type="Proteomes" id="UP000433483"/>
    </source>
</evidence>
<name>A0A6A3YQQ4_9STRA</name>
<dbReference type="InterPro" id="IPR012337">
    <property type="entry name" value="RNaseH-like_sf"/>
</dbReference>
<dbReference type="InterPro" id="IPR036397">
    <property type="entry name" value="RNaseH_sf"/>
</dbReference>
<organism evidence="2 3">
    <name type="scientific">Phytophthora fragariae</name>
    <dbReference type="NCBI Taxonomy" id="53985"/>
    <lineage>
        <taxon>Eukaryota</taxon>
        <taxon>Sar</taxon>
        <taxon>Stramenopiles</taxon>
        <taxon>Oomycota</taxon>
        <taxon>Peronosporomycetes</taxon>
        <taxon>Peronosporales</taxon>
        <taxon>Peronosporaceae</taxon>
        <taxon>Phytophthora</taxon>
    </lineage>
</organism>
<dbReference type="PROSITE" id="PS50994">
    <property type="entry name" value="INTEGRASE"/>
    <property type="match status" value="1"/>
</dbReference>
<evidence type="ECO:0000313" key="2">
    <source>
        <dbReference type="EMBL" id="KAE9221767.1"/>
    </source>
</evidence>
<dbReference type="PANTHER" id="PTHR37984:SF5">
    <property type="entry name" value="PROTEIN NYNRIN-LIKE"/>
    <property type="match status" value="1"/>
</dbReference>
<dbReference type="OrthoDB" id="94652at2759"/>
<gene>
    <name evidence="2" type="ORF">PF005_g6981</name>
</gene>
<accession>A0A6A3YQQ4</accession>
<dbReference type="Gene3D" id="3.30.420.10">
    <property type="entry name" value="Ribonuclease H-like superfamily/Ribonuclease H"/>
    <property type="match status" value="1"/>
</dbReference>